<evidence type="ECO:0000256" key="1">
    <source>
        <dbReference type="SAM" id="Coils"/>
    </source>
</evidence>
<dbReference type="AlphaFoldDB" id="A0A396C6U2"/>
<evidence type="ECO:0000313" key="2">
    <source>
        <dbReference type="EMBL" id="RHH14432.1"/>
    </source>
</evidence>
<protein>
    <submittedName>
        <fullName evidence="2">DUF3560 domain-containing protein</fullName>
    </submittedName>
</protein>
<proteinExistence type="predicted"/>
<dbReference type="InterPro" id="IPR021944">
    <property type="entry name" value="DUF3560"/>
</dbReference>
<organism evidence="2 3">
    <name type="scientific">Bacteroides fragilis</name>
    <dbReference type="NCBI Taxonomy" id="817"/>
    <lineage>
        <taxon>Bacteria</taxon>
        <taxon>Pseudomonadati</taxon>
        <taxon>Bacteroidota</taxon>
        <taxon>Bacteroidia</taxon>
        <taxon>Bacteroidales</taxon>
        <taxon>Bacteroidaceae</taxon>
        <taxon>Bacteroides</taxon>
    </lineage>
</organism>
<comment type="caution">
    <text evidence="2">The sequence shown here is derived from an EMBL/GenBank/DDBJ whole genome shotgun (WGS) entry which is preliminary data.</text>
</comment>
<evidence type="ECO:0000313" key="3">
    <source>
        <dbReference type="Proteomes" id="UP000266644"/>
    </source>
</evidence>
<gene>
    <name evidence="2" type="ORF">DW228_06420</name>
</gene>
<name>A0A396C6U2_BACFG</name>
<reference evidence="2 3" key="1">
    <citation type="submission" date="2018-08" db="EMBL/GenBank/DDBJ databases">
        <title>A genome reference for cultivated species of the human gut microbiota.</title>
        <authorList>
            <person name="Zou Y."/>
            <person name="Xue W."/>
            <person name="Luo G."/>
        </authorList>
    </citation>
    <scope>NUCLEOTIDE SEQUENCE [LARGE SCALE GENOMIC DNA]</scope>
    <source>
        <strain evidence="2 3">AM18-6</strain>
    </source>
</reference>
<dbReference type="EMBL" id="QRJE01000008">
    <property type="protein sequence ID" value="RHH14432.1"/>
    <property type="molecule type" value="Genomic_DNA"/>
</dbReference>
<sequence>MDRTERKEERVERYKALSAGASAKSDAAYRQSSKMASVIPLGQPIHGSADRRYREKIDAKMGQSVRLAETAEYYENKAEAAANNNNIYLGDDDCVERLQVKLDELVKLQENMKAANKIVKSKKLSGEQIRQQLSELGFSDEKVNEILTPSFTGRIGFASFTLTNNNSRINNTKKRLDQAKEMKATENKEYYIGKVRFVENSRENRLQLFFPEIPDKALRKQMSNNGFRWCSSNGCWQSYLKRYNIRFAKELLAPKESDMINVPAQDITQ</sequence>
<dbReference type="RefSeq" id="WP_122330080.1">
    <property type="nucleotide sequence ID" value="NZ_JAQDYY010000001.1"/>
</dbReference>
<feature type="coiled-coil region" evidence="1">
    <location>
        <begin position="162"/>
        <end position="189"/>
    </location>
</feature>
<keyword evidence="1" id="KW-0175">Coiled coil</keyword>
<accession>A0A396C6U2</accession>
<dbReference type="Proteomes" id="UP000266644">
    <property type="component" value="Unassembled WGS sequence"/>
</dbReference>
<dbReference type="Pfam" id="PF12083">
    <property type="entry name" value="DUF3560"/>
    <property type="match status" value="1"/>
</dbReference>